<dbReference type="PANTHER" id="PTHR30349:SF64">
    <property type="entry name" value="PROPHAGE INTEGRASE INTD-RELATED"/>
    <property type="match status" value="1"/>
</dbReference>
<dbReference type="Pfam" id="PF00589">
    <property type="entry name" value="Phage_integrase"/>
    <property type="match status" value="1"/>
</dbReference>
<feature type="domain" description="Core-binding (CB)" evidence="7">
    <location>
        <begin position="1"/>
        <end position="82"/>
    </location>
</feature>
<dbReference type="PANTHER" id="PTHR30349">
    <property type="entry name" value="PHAGE INTEGRASE-RELATED"/>
    <property type="match status" value="1"/>
</dbReference>
<organism evidence="8 9">
    <name type="scientific">Desulfovibrio falkowii</name>
    <dbReference type="NCBI Taxonomy" id="3136602"/>
    <lineage>
        <taxon>Bacteria</taxon>
        <taxon>Pseudomonadati</taxon>
        <taxon>Thermodesulfobacteriota</taxon>
        <taxon>Desulfovibrionia</taxon>
        <taxon>Desulfovibrionales</taxon>
        <taxon>Desulfovibrionaceae</taxon>
        <taxon>Desulfovibrio</taxon>
    </lineage>
</organism>
<evidence type="ECO:0000259" key="6">
    <source>
        <dbReference type="PROSITE" id="PS51898"/>
    </source>
</evidence>
<evidence type="ECO:0000313" key="9">
    <source>
        <dbReference type="Proteomes" id="UP001628192"/>
    </source>
</evidence>
<feature type="domain" description="Tyr recombinase" evidence="6">
    <location>
        <begin position="102"/>
        <end position="281"/>
    </location>
</feature>
<dbReference type="SUPFAM" id="SSF56349">
    <property type="entry name" value="DNA breaking-rejoining enzymes"/>
    <property type="match status" value="1"/>
</dbReference>
<keyword evidence="9" id="KW-1185">Reference proteome</keyword>
<evidence type="ECO:0000256" key="3">
    <source>
        <dbReference type="ARBA" id="ARBA00023125"/>
    </source>
</evidence>
<comment type="caution">
    <text evidence="8">The sequence shown here is derived from an EMBL/GenBank/DDBJ whole genome shotgun (WGS) entry which is preliminary data.</text>
</comment>
<dbReference type="Gene3D" id="1.10.443.10">
    <property type="entry name" value="Intergrase catalytic core"/>
    <property type="match status" value="1"/>
</dbReference>
<name>A0ABQ0E5H5_9BACT</name>
<gene>
    <name evidence="8" type="ORF">Defa_04840</name>
</gene>
<dbReference type="RefSeq" id="WP_407844072.1">
    <property type="nucleotide sequence ID" value="NZ_BAAFSG010000001.1"/>
</dbReference>
<dbReference type="PROSITE" id="PS51900">
    <property type="entry name" value="CB"/>
    <property type="match status" value="1"/>
</dbReference>
<reference evidence="8 9" key="1">
    <citation type="journal article" date="2025" name="Int. J. Syst. Evol. Microbiol.">
        <title>Desulfovibrio falkowii sp. nov., Porphyromonas miyakawae sp. nov., Mediterraneibacter flintii sp. nov. and Owariibacterium komagatae gen. nov., sp. nov., isolated from human faeces.</title>
        <authorList>
            <person name="Hamaguchi T."/>
            <person name="Ohara M."/>
            <person name="Hisatomi A."/>
            <person name="Sekiguchi K."/>
            <person name="Takeda J.I."/>
            <person name="Ueyama J."/>
            <person name="Ito M."/>
            <person name="Nishiwaki H."/>
            <person name="Ogi T."/>
            <person name="Hirayama M."/>
            <person name="Ohkuma M."/>
            <person name="Sakamoto M."/>
            <person name="Ohno K."/>
        </authorList>
    </citation>
    <scope>NUCLEOTIDE SEQUENCE [LARGE SCALE GENOMIC DNA]</scope>
    <source>
        <strain evidence="8 9">13CB8C</strain>
    </source>
</reference>
<evidence type="ECO:0000313" key="8">
    <source>
        <dbReference type="EMBL" id="GAB1252997.1"/>
    </source>
</evidence>
<dbReference type="InterPro" id="IPR013762">
    <property type="entry name" value="Integrase-like_cat_sf"/>
</dbReference>
<dbReference type="PROSITE" id="PS51898">
    <property type="entry name" value="TYR_RECOMBINASE"/>
    <property type="match status" value="1"/>
</dbReference>
<accession>A0ABQ0E5H5</accession>
<evidence type="ECO:0000256" key="1">
    <source>
        <dbReference type="ARBA" id="ARBA00008857"/>
    </source>
</evidence>
<protein>
    <submittedName>
        <fullName evidence="8">Site-specific integrase</fullName>
    </submittedName>
</protein>
<dbReference type="CDD" id="cd00796">
    <property type="entry name" value="INT_Rci_Hp1_C"/>
    <property type="match status" value="1"/>
</dbReference>
<evidence type="ECO:0000256" key="2">
    <source>
        <dbReference type="ARBA" id="ARBA00022908"/>
    </source>
</evidence>
<comment type="similarity">
    <text evidence="1">Belongs to the 'phage' integrase family.</text>
</comment>
<evidence type="ECO:0000256" key="5">
    <source>
        <dbReference type="PROSITE-ProRule" id="PRU01248"/>
    </source>
</evidence>
<sequence>MLTLDDAWNSYLSTRQLTRAGYLTDVSRYRVHLGPYWHGKNLASIRTVDVQKFTFDLYKKGIGHQTVKLCLSQMRRIMKRAVILDLYSGPIPYFEMPNFESVRYRFLSENEAKRLFIELKNTSEFWYQIASLSLYTGMRSGEIFSLRGKNVNFHQKSIILHETKNKKQRIVPLNEQAMEIVKGKVSGGENLLFGQLGSPSKKYEKVSKVFRQTVEKSGLNDGITDNRHRVVFHTLRHTFASWLVQKGTPLFVVSRLLGHSSIKVTERYAHLAPEQGHHAVNILPQI</sequence>
<dbReference type="InterPro" id="IPR002104">
    <property type="entry name" value="Integrase_catalytic"/>
</dbReference>
<dbReference type="InterPro" id="IPR050090">
    <property type="entry name" value="Tyrosine_recombinase_XerCD"/>
</dbReference>
<dbReference type="Gene3D" id="1.10.150.130">
    <property type="match status" value="1"/>
</dbReference>
<dbReference type="EMBL" id="BAAFSG010000001">
    <property type="protein sequence ID" value="GAB1252997.1"/>
    <property type="molecule type" value="Genomic_DNA"/>
</dbReference>
<dbReference type="InterPro" id="IPR010998">
    <property type="entry name" value="Integrase_recombinase_N"/>
</dbReference>
<keyword evidence="3 5" id="KW-0238">DNA-binding</keyword>
<dbReference type="InterPro" id="IPR044068">
    <property type="entry name" value="CB"/>
</dbReference>
<keyword evidence="2" id="KW-0229">DNA integration</keyword>
<dbReference type="Proteomes" id="UP001628192">
    <property type="component" value="Unassembled WGS sequence"/>
</dbReference>
<keyword evidence="4" id="KW-0233">DNA recombination</keyword>
<proteinExistence type="inferred from homology"/>
<evidence type="ECO:0000256" key="4">
    <source>
        <dbReference type="ARBA" id="ARBA00023172"/>
    </source>
</evidence>
<evidence type="ECO:0000259" key="7">
    <source>
        <dbReference type="PROSITE" id="PS51900"/>
    </source>
</evidence>
<dbReference type="InterPro" id="IPR011010">
    <property type="entry name" value="DNA_brk_join_enz"/>
</dbReference>